<dbReference type="GO" id="GO:0006629">
    <property type="term" value="P:lipid metabolic process"/>
    <property type="evidence" value="ECO:0007669"/>
    <property type="project" value="InterPro"/>
</dbReference>
<reference evidence="1 2" key="1">
    <citation type="submission" date="2024-01" db="EMBL/GenBank/DDBJ databases">
        <title>Genome assemblies of Stephania.</title>
        <authorList>
            <person name="Yang L."/>
        </authorList>
    </citation>
    <scope>NUCLEOTIDE SEQUENCE [LARGE SCALE GENOMIC DNA]</scope>
    <source>
        <strain evidence="1">QJT</strain>
        <tissue evidence="1">Leaf</tissue>
    </source>
</reference>
<gene>
    <name evidence="1" type="ORF">Sjap_002928</name>
</gene>
<dbReference type="GO" id="GO:0008374">
    <property type="term" value="F:O-acyltransferase activity"/>
    <property type="evidence" value="ECO:0007669"/>
    <property type="project" value="InterPro"/>
</dbReference>
<dbReference type="AlphaFoldDB" id="A0AAP0KPA9"/>
<proteinExistence type="predicted"/>
<accession>A0AAP0KPA9</accession>
<dbReference type="InterPro" id="IPR044851">
    <property type="entry name" value="Wax_synthase"/>
</dbReference>
<evidence type="ECO:0000313" key="2">
    <source>
        <dbReference type="Proteomes" id="UP001417504"/>
    </source>
</evidence>
<name>A0AAP0KPA9_9MAGN</name>
<comment type="caution">
    <text evidence="1">The sequence shown here is derived from an EMBL/GenBank/DDBJ whole genome shotgun (WGS) entry which is preliminary data.</text>
</comment>
<evidence type="ECO:0008006" key="3">
    <source>
        <dbReference type="Google" id="ProtNLM"/>
    </source>
</evidence>
<evidence type="ECO:0000313" key="1">
    <source>
        <dbReference type="EMBL" id="KAK9155448.1"/>
    </source>
</evidence>
<dbReference type="Proteomes" id="UP001417504">
    <property type="component" value="Unassembled WGS sequence"/>
</dbReference>
<sequence length="292" mass="32565">MLSNSSSWLSYSDSKVTDHISITTSSWPPTAYSFTLTWSFYWPCPPLLIKRCSGLRLSRISYVLYMGKRWGLACARVATFVVSGLVHELMYYYMTRVKPTCEVSQFFVVHGMCTAVEVLVKKSQLGDKLILNRVVSRVLTIGFVMSTSFWLFFPQLVRSGVDLRVIDELNWSSPHSAIVLCPVVASAPLRRRRLHSALLRFIPPSSPLLRHRCLYSSIIVSAPFWSSIVASALVCSAIITSASLCSAIDVASAPAKARHPCSALPLLPSPLRSFSSHRHLLRPPVFLDLVFV</sequence>
<organism evidence="1 2">
    <name type="scientific">Stephania japonica</name>
    <dbReference type="NCBI Taxonomy" id="461633"/>
    <lineage>
        <taxon>Eukaryota</taxon>
        <taxon>Viridiplantae</taxon>
        <taxon>Streptophyta</taxon>
        <taxon>Embryophyta</taxon>
        <taxon>Tracheophyta</taxon>
        <taxon>Spermatophyta</taxon>
        <taxon>Magnoliopsida</taxon>
        <taxon>Ranunculales</taxon>
        <taxon>Menispermaceae</taxon>
        <taxon>Menispermoideae</taxon>
        <taxon>Cissampelideae</taxon>
        <taxon>Stephania</taxon>
    </lineage>
</organism>
<keyword evidence="2" id="KW-1185">Reference proteome</keyword>
<dbReference type="PANTHER" id="PTHR31595:SF57">
    <property type="entry name" value="OS04G0481900 PROTEIN"/>
    <property type="match status" value="1"/>
</dbReference>
<protein>
    <recommendedName>
        <fullName evidence="3">Wax synthase domain-containing protein</fullName>
    </recommendedName>
</protein>
<dbReference type="EMBL" id="JBBNAE010000001">
    <property type="protein sequence ID" value="KAK9155448.1"/>
    <property type="molecule type" value="Genomic_DNA"/>
</dbReference>
<dbReference type="PANTHER" id="PTHR31595">
    <property type="entry name" value="LONG-CHAIN-ALCOHOL O-FATTY-ACYLTRANSFERASE 3-RELATED"/>
    <property type="match status" value="1"/>
</dbReference>